<evidence type="ECO:0000313" key="1">
    <source>
        <dbReference type="EMBL" id="TCL05084.1"/>
    </source>
</evidence>
<keyword evidence="2" id="KW-1185">Reference proteome</keyword>
<sequence length="93" mass="10284">MEVDFLLIESNGETSVYRGEFQIGRILVVPKMTLMGMAQSKKRKSAPIARSYDTVIHVSADGQRYAVAFSGKTLSALETDELIKRSVPKPLPL</sequence>
<reference evidence="1 2" key="1">
    <citation type="submission" date="2019-02" db="EMBL/GenBank/DDBJ databases">
        <title>Investigation of anaerobic lignin degradation for improved lignocellulosic biofuels.</title>
        <authorList>
            <person name="Deangelis K."/>
        </authorList>
    </citation>
    <scope>NUCLEOTIDE SEQUENCE [LARGE SCALE GENOMIC DNA]</scope>
    <source>
        <strain evidence="1 2">159R</strain>
    </source>
</reference>
<dbReference type="OrthoDB" id="9879486at2"/>
<evidence type="ECO:0000313" key="2">
    <source>
        <dbReference type="Proteomes" id="UP000294555"/>
    </source>
</evidence>
<proteinExistence type="predicted"/>
<organism evidence="1 2">
    <name type="scientific">Sodalis ligni</name>
    <dbReference type="NCBI Taxonomy" id="2697027"/>
    <lineage>
        <taxon>Bacteria</taxon>
        <taxon>Pseudomonadati</taxon>
        <taxon>Pseudomonadota</taxon>
        <taxon>Gammaproteobacteria</taxon>
        <taxon>Enterobacterales</taxon>
        <taxon>Bruguierivoracaceae</taxon>
        <taxon>Sodalis</taxon>
    </lineage>
</organism>
<gene>
    <name evidence="1" type="ORF">EZJ58_3241</name>
</gene>
<comment type="caution">
    <text evidence="1">The sequence shown here is derived from an EMBL/GenBank/DDBJ whole genome shotgun (WGS) entry which is preliminary data.</text>
</comment>
<dbReference type="RefSeq" id="WP_132923816.1">
    <property type="nucleotide sequence ID" value="NZ_SJOI01000001.1"/>
</dbReference>
<protein>
    <submittedName>
        <fullName evidence="1">Uncharacterized protein</fullName>
    </submittedName>
</protein>
<name>A0A4R1NC45_9GAMM</name>
<dbReference type="Proteomes" id="UP000294555">
    <property type="component" value="Unassembled WGS sequence"/>
</dbReference>
<dbReference type="AlphaFoldDB" id="A0A4R1NC45"/>
<accession>A0A4R1NC45</accession>
<dbReference type="EMBL" id="SJOI01000001">
    <property type="protein sequence ID" value="TCL05084.1"/>
    <property type="molecule type" value="Genomic_DNA"/>
</dbReference>